<dbReference type="Gene3D" id="1.10.1740.10">
    <property type="match status" value="1"/>
</dbReference>
<dbReference type="GO" id="GO:0005975">
    <property type="term" value="P:carbohydrate metabolic process"/>
    <property type="evidence" value="ECO:0007669"/>
    <property type="project" value="InterPro"/>
</dbReference>
<protein>
    <submittedName>
        <fullName evidence="3">Alpha-amylase</fullName>
    </submittedName>
</protein>
<feature type="domain" description="Glycosyl hydrolase family 13 catalytic" evidence="2">
    <location>
        <begin position="107"/>
        <end position="546"/>
    </location>
</feature>
<dbReference type="InterPro" id="IPR013780">
    <property type="entry name" value="Glyco_hydro_b"/>
</dbReference>
<dbReference type="CDD" id="cd11324">
    <property type="entry name" value="AmyAc_Amylosucrase"/>
    <property type="match status" value="1"/>
</dbReference>
<dbReference type="InterPro" id="IPR017853">
    <property type="entry name" value="GH"/>
</dbReference>
<dbReference type="Pfam" id="PF00128">
    <property type="entry name" value="Alpha-amylase"/>
    <property type="match status" value="1"/>
</dbReference>
<dbReference type="Gene3D" id="3.20.20.80">
    <property type="entry name" value="Glycosidases"/>
    <property type="match status" value="1"/>
</dbReference>
<dbReference type="EMBL" id="VDFU01000014">
    <property type="protein sequence ID" value="TNC48943.1"/>
    <property type="molecule type" value="Genomic_DNA"/>
</dbReference>
<dbReference type="PANTHER" id="PTHR10357:SF213">
    <property type="entry name" value="ALPHA AMYLASE CATALYTIC REGION"/>
    <property type="match status" value="1"/>
</dbReference>
<feature type="region of interest" description="Disordered" evidence="1">
    <location>
        <begin position="1"/>
        <end position="31"/>
    </location>
</feature>
<comment type="caution">
    <text evidence="3">The sequence shown here is derived from an EMBL/GenBank/DDBJ whole genome shotgun (WGS) entry which is preliminary data.</text>
</comment>
<dbReference type="Gene3D" id="3.90.400.10">
    <property type="entry name" value="Oligo-1,6-glucosidase, Domain 2"/>
    <property type="match status" value="1"/>
</dbReference>
<dbReference type="SMART" id="SM00642">
    <property type="entry name" value="Aamy"/>
    <property type="match status" value="1"/>
</dbReference>
<dbReference type="Proteomes" id="UP000305887">
    <property type="component" value="Unassembled WGS sequence"/>
</dbReference>
<dbReference type="InterPro" id="IPR006047">
    <property type="entry name" value="GH13_cat_dom"/>
</dbReference>
<sequence>MARSTNPPKSAGAPKRNAPSSASTGSAPPSLRPDPLFELRWRRALRDLRGPLARLYGGEHDVPALLGRIRDIAARHHRERPEDLKALDLLRDVDPEWFLSQEMVAYVAYTDRFAGSLADLPARAPYLKDLGVTYLHLMPCLMPRPGQSDGGYAVMDYRRIDPKVGTMEDFEVAARALRDQGISVCLDLVLNHTAKEHDWAERAKDGDPYFQAFYLMFEDDVLPREYEATLIDIFPDQAPGSFTFYPDLGKWVWTTFNEYQWDLNWANPEVFLAVLDTILHLANKGVEVFRLDAVAFMWKRLGTSCQNLPEVHDILQAIVQATRAAAPAVIHKAEAIVGPRDLVPYLGQGGHEGKVAQLAYHNNLMVQFWSSLASRDTRLMTHVLRTHFPERFSRASFATYIRCHDDIGWAITEEDAAQIPHMLAHAHRNFLADFYNGNFPGSFARGADFQSNAETGDRRTNGSFASLAGLEQALEAGDPALVDHAIDRTLMGHALIASFGGIPLLYMGDEIGLLNDHGYRDDPDRASDGRWMHRPRMNWSLVASLQDQPDSPAARLHDGTRAILAARKRIDAFAAYVPTRILDTGHPALFAFLRADEQTPVTCVLNFTEHPQRIATWALRLEDGLEDALSGRRVGVVEGELWLSPYQTLWLRRAT</sequence>
<dbReference type="RefSeq" id="WP_139077171.1">
    <property type="nucleotide sequence ID" value="NZ_VDFU01000014.1"/>
</dbReference>
<gene>
    <name evidence="3" type="ORF">FHG66_12275</name>
</gene>
<dbReference type="SUPFAM" id="SSF51445">
    <property type="entry name" value="(Trans)glycosidases"/>
    <property type="match status" value="1"/>
</dbReference>
<reference evidence="3 4" key="1">
    <citation type="submission" date="2019-06" db="EMBL/GenBank/DDBJ databases">
        <title>YIM 131921 draft genome.</title>
        <authorList>
            <person name="Jiang L."/>
        </authorList>
    </citation>
    <scope>NUCLEOTIDE SEQUENCE [LARGE SCALE GENOMIC DNA]</scope>
    <source>
        <strain evidence="3 4">YIM 131921</strain>
    </source>
</reference>
<feature type="compositionally biased region" description="Low complexity" evidence="1">
    <location>
        <begin position="18"/>
        <end position="29"/>
    </location>
</feature>
<evidence type="ECO:0000313" key="4">
    <source>
        <dbReference type="Proteomes" id="UP000305887"/>
    </source>
</evidence>
<dbReference type="PANTHER" id="PTHR10357">
    <property type="entry name" value="ALPHA-AMYLASE FAMILY MEMBER"/>
    <property type="match status" value="1"/>
</dbReference>
<keyword evidence="4" id="KW-1185">Reference proteome</keyword>
<name>A0A5C4MY94_9RHOB</name>
<dbReference type="OrthoDB" id="9805159at2"/>
<evidence type="ECO:0000259" key="2">
    <source>
        <dbReference type="SMART" id="SM00642"/>
    </source>
</evidence>
<organism evidence="3 4">
    <name type="scientific">Rubellimicrobium rubrum</name>
    <dbReference type="NCBI Taxonomy" id="2585369"/>
    <lineage>
        <taxon>Bacteria</taxon>
        <taxon>Pseudomonadati</taxon>
        <taxon>Pseudomonadota</taxon>
        <taxon>Alphaproteobacteria</taxon>
        <taxon>Rhodobacterales</taxon>
        <taxon>Roseobacteraceae</taxon>
        <taxon>Rubellimicrobium</taxon>
    </lineage>
</organism>
<evidence type="ECO:0000256" key="1">
    <source>
        <dbReference type="SAM" id="MobiDB-lite"/>
    </source>
</evidence>
<evidence type="ECO:0000313" key="3">
    <source>
        <dbReference type="EMBL" id="TNC48943.1"/>
    </source>
</evidence>
<dbReference type="AlphaFoldDB" id="A0A5C4MY94"/>
<dbReference type="GO" id="GO:0047669">
    <property type="term" value="F:amylosucrase activity"/>
    <property type="evidence" value="ECO:0007669"/>
    <property type="project" value="InterPro"/>
</dbReference>
<accession>A0A5C4MY94</accession>
<dbReference type="Gene3D" id="2.60.40.1180">
    <property type="entry name" value="Golgi alpha-mannosidase II"/>
    <property type="match status" value="1"/>
</dbReference>
<dbReference type="InterPro" id="IPR044077">
    <property type="entry name" value="Amylosucrase"/>
</dbReference>
<dbReference type="InterPro" id="IPR045857">
    <property type="entry name" value="O16G_dom_2"/>
</dbReference>
<dbReference type="SUPFAM" id="SSF51011">
    <property type="entry name" value="Glycosyl hydrolase domain"/>
    <property type="match status" value="1"/>
</dbReference>
<proteinExistence type="predicted"/>